<evidence type="ECO:0000313" key="1">
    <source>
        <dbReference type="EMBL" id="GBB85440.1"/>
    </source>
</evidence>
<organism evidence="1 2">
    <name type="scientific">Rhizophagus clarus</name>
    <dbReference type="NCBI Taxonomy" id="94130"/>
    <lineage>
        <taxon>Eukaryota</taxon>
        <taxon>Fungi</taxon>
        <taxon>Fungi incertae sedis</taxon>
        <taxon>Mucoromycota</taxon>
        <taxon>Glomeromycotina</taxon>
        <taxon>Glomeromycetes</taxon>
        <taxon>Glomerales</taxon>
        <taxon>Glomeraceae</taxon>
        <taxon>Rhizophagus</taxon>
    </lineage>
</organism>
<dbReference type="EMBL" id="BEXD01000222">
    <property type="protein sequence ID" value="GBB85440.1"/>
    <property type="molecule type" value="Genomic_DNA"/>
</dbReference>
<proteinExistence type="predicted"/>
<dbReference type="AlphaFoldDB" id="A0A2Z6Q5W5"/>
<keyword evidence="2" id="KW-1185">Reference proteome</keyword>
<gene>
    <name evidence="1" type="ORF">RclHR1_11980008</name>
</gene>
<dbReference type="Proteomes" id="UP000247702">
    <property type="component" value="Unassembled WGS sequence"/>
</dbReference>
<evidence type="ECO:0000313" key="2">
    <source>
        <dbReference type="Proteomes" id="UP000247702"/>
    </source>
</evidence>
<protein>
    <submittedName>
        <fullName evidence="1">Uncharacterized protein</fullName>
    </submittedName>
</protein>
<reference evidence="1 2" key="1">
    <citation type="submission" date="2017-11" db="EMBL/GenBank/DDBJ databases">
        <title>The genome of Rhizophagus clarus HR1 reveals common genetic basis of auxotrophy among arbuscular mycorrhizal fungi.</title>
        <authorList>
            <person name="Kobayashi Y."/>
        </authorList>
    </citation>
    <scope>NUCLEOTIDE SEQUENCE [LARGE SCALE GENOMIC DNA]</scope>
    <source>
        <strain evidence="1 2">HR1</strain>
    </source>
</reference>
<comment type="caution">
    <text evidence="1">The sequence shown here is derived from an EMBL/GenBank/DDBJ whole genome shotgun (WGS) entry which is preliminary data.</text>
</comment>
<name>A0A2Z6Q5W5_9GLOM</name>
<sequence>FILGIFIPCCYPCGFLSSSPDLKDNNCCTLPTPIVYSRYNNFRRVGCGLHNKLVPKYPKSSNNSITTPLAQQLRYNSTLTNNRSTHTFICFTYKKYRFILGIFIPCCYPCGFLSSSPDLKDNNCCTLPTPIVYSRYNNFRRVGCGLHNKLVPKYPKSSNNSITTPLAQRTEALTNIHQKWSSQSINHVYSTRKGLSYCTKISATSEGLVYPKWNFFYIKNYNSYQTIYRTRKVPDNPNQPTCTPTKRFLFTKHKTLCDSVCTFNRHVTHLRKGIHDKRPHLTQYLPICKPVPVITDTRITHTVHEHYEFTNFNKTLKQLDRKSKKTPVWRSLEHWHLLTDQTLDGDSYPGSSARYFNTLKPDPNEHDHTYDSDEFRLKRHYHSPLYIDHHYHLVRISKRPCFNFDHVIIK</sequence>
<accession>A0A2Z6Q5W5</accession>
<feature type="non-terminal residue" evidence="1">
    <location>
        <position position="1"/>
    </location>
</feature>